<feature type="transmembrane region" description="Helical" evidence="7">
    <location>
        <begin position="249"/>
        <end position="271"/>
    </location>
</feature>
<comment type="similarity">
    <text evidence="2">Belongs to the PER33/POM33 family.</text>
</comment>
<keyword evidence="3 7" id="KW-0812">Transmembrane</keyword>
<evidence type="ECO:0000256" key="1">
    <source>
        <dbReference type="ARBA" id="ARBA00004141"/>
    </source>
</evidence>
<evidence type="ECO:0008006" key="10">
    <source>
        <dbReference type="Google" id="ProtNLM"/>
    </source>
</evidence>
<dbReference type="AlphaFoldDB" id="A0A9W6BL08"/>
<proteinExistence type="inferred from homology"/>
<reference evidence="8 9" key="1">
    <citation type="journal article" date="2023" name="Commun. Biol.">
        <title>Reorganization of the ancestral sex-determining regions during the evolution of trioecy in Pleodorina starrii.</title>
        <authorList>
            <person name="Takahashi K."/>
            <person name="Suzuki S."/>
            <person name="Kawai-Toyooka H."/>
            <person name="Yamamoto K."/>
            <person name="Hamaji T."/>
            <person name="Ootsuki R."/>
            <person name="Yamaguchi H."/>
            <person name="Kawachi M."/>
            <person name="Higashiyama T."/>
            <person name="Nozaki H."/>
        </authorList>
    </citation>
    <scope>NUCLEOTIDE SEQUENCE [LARGE SCALE GENOMIC DNA]</scope>
    <source>
        <strain evidence="8 9">NIES-4479</strain>
    </source>
</reference>
<feature type="transmembrane region" description="Helical" evidence="7">
    <location>
        <begin position="120"/>
        <end position="139"/>
    </location>
</feature>
<dbReference type="GO" id="GO:0071786">
    <property type="term" value="P:endoplasmic reticulum tubular network organization"/>
    <property type="evidence" value="ECO:0007669"/>
    <property type="project" value="TreeGrafter"/>
</dbReference>
<feature type="compositionally biased region" description="Low complexity" evidence="6">
    <location>
        <begin position="75"/>
        <end position="85"/>
    </location>
</feature>
<evidence type="ECO:0000313" key="9">
    <source>
        <dbReference type="Proteomes" id="UP001165080"/>
    </source>
</evidence>
<name>A0A9W6BL08_9CHLO</name>
<dbReference type="InterPro" id="IPR051645">
    <property type="entry name" value="PER33/POM33_regulator"/>
</dbReference>
<feature type="compositionally biased region" description="Pro residues" evidence="6">
    <location>
        <begin position="88"/>
        <end position="102"/>
    </location>
</feature>
<evidence type="ECO:0000256" key="7">
    <source>
        <dbReference type="SAM" id="Phobius"/>
    </source>
</evidence>
<dbReference type="PANTHER" id="PTHR12703">
    <property type="entry name" value="TRANSMEMBRANE PROTEIN 33"/>
    <property type="match status" value="1"/>
</dbReference>
<sequence>MDAFNKYDFDNDEKYKAYLKTIELPSGDNEQARMRVKGRYYKKNVDPEFDLSLLTSTNMPKSGAARTFASHTSSGAAAGASAGSGYTPRPPPPSQAPPPPPRYGAAGSGTYGSVTAQRRLFFMHIGMLLLGVLAVVPFLPYSRTAYVYLMRLSIMTLGYKIYLQHGLPTFRPLSMIMVWVQRVMPTSDFLQLITAFSFSAQPPLMLVAAPLLVLAAYHAAAYCAAHFAGQPLWQRFGSRVHAVMLRKQADALMLNACCEVGTAGVLLLQLLTPARSLLTLMFYAQILKLKLHVPDSAPQHRQVWRKIDEVTLPYRVRAPALERFIQMAVRWFMSVPGAQ</sequence>
<dbReference type="InterPro" id="IPR005344">
    <property type="entry name" value="TMEM33/Pom33"/>
</dbReference>
<evidence type="ECO:0000256" key="2">
    <source>
        <dbReference type="ARBA" id="ARBA00007322"/>
    </source>
</evidence>
<evidence type="ECO:0000256" key="6">
    <source>
        <dbReference type="SAM" id="MobiDB-lite"/>
    </source>
</evidence>
<evidence type="ECO:0000313" key="8">
    <source>
        <dbReference type="EMBL" id="GLC53720.1"/>
    </source>
</evidence>
<comment type="subcellular location">
    <subcellularLocation>
        <location evidence="1">Membrane</location>
        <topology evidence="1">Multi-pass membrane protein</topology>
    </subcellularLocation>
</comment>
<dbReference type="Pfam" id="PF03661">
    <property type="entry name" value="TMEM33_Pom33"/>
    <property type="match status" value="1"/>
</dbReference>
<accession>A0A9W6BL08</accession>
<protein>
    <recommendedName>
        <fullName evidence="10">Transmembrane protein 33</fullName>
    </recommendedName>
</protein>
<keyword evidence="4 7" id="KW-1133">Transmembrane helix</keyword>
<dbReference type="GO" id="GO:0005783">
    <property type="term" value="C:endoplasmic reticulum"/>
    <property type="evidence" value="ECO:0007669"/>
    <property type="project" value="TreeGrafter"/>
</dbReference>
<dbReference type="GO" id="GO:0061024">
    <property type="term" value="P:membrane organization"/>
    <property type="evidence" value="ECO:0007669"/>
    <property type="project" value="TreeGrafter"/>
</dbReference>
<organism evidence="8 9">
    <name type="scientific">Pleodorina starrii</name>
    <dbReference type="NCBI Taxonomy" id="330485"/>
    <lineage>
        <taxon>Eukaryota</taxon>
        <taxon>Viridiplantae</taxon>
        <taxon>Chlorophyta</taxon>
        <taxon>core chlorophytes</taxon>
        <taxon>Chlorophyceae</taxon>
        <taxon>CS clade</taxon>
        <taxon>Chlamydomonadales</taxon>
        <taxon>Volvocaceae</taxon>
        <taxon>Pleodorina</taxon>
    </lineage>
</organism>
<comment type="caution">
    <text evidence="8">The sequence shown here is derived from an EMBL/GenBank/DDBJ whole genome shotgun (WGS) entry which is preliminary data.</text>
</comment>
<keyword evidence="5 7" id="KW-0472">Membrane</keyword>
<dbReference type="EMBL" id="BRXU01000008">
    <property type="protein sequence ID" value="GLC53720.1"/>
    <property type="molecule type" value="Genomic_DNA"/>
</dbReference>
<dbReference type="GO" id="GO:0016020">
    <property type="term" value="C:membrane"/>
    <property type="evidence" value="ECO:0007669"/>
    <property type="project" value="UniProtKB-SubCell"/>
</dbReference>
<gene>
    <name evidence="8" type="primary">PLEST006450</name>
    <name evidence="8" type="ORF">PLESTB_000780100</name>
</gene>
<feature type="transmembrane region" description="Helical" evidence="7">
    <location>
        <begin position="204"/>
        <end position="228"/>
    </location>
</feature>
<evidence type="ECO:0000256" key="3">
    <source>
        <dbReference type="ARBA" id="ARBA00022692"/>
    </source>
</evidence>
<evidence type="ECO:0000256" key="4">
    <source>
        <dbReference type="ARBA" id="ARBA00022989"/>
    </source>
</evidence>
<dbReference type="OrthoDB" id="536910at2759"/>
<keyword evidence="9" id="KW-1185">Reference proteome</keyword>
<feature type="region of interest" description="Disordered" evidence="6">
    <location>
        <begin position="75"/>
        <end position="108"/>
    </location>
</feature>
<dbReference type="Proteomes" id="UP001165080">
    <property type="component" value="Unassembled WGS sequence"/>
</dbReference>
<dbReference type="PANTHER" id="PTHR12703:SF4">
    <property type="entry name" value="TRANSMEMBRANE PROTEIN 33"/>
    <property type="match status" value="1"/>
</dbReference>
<evidence type="ECO:0000256" key="5">
    <source>
        <dbReference type="ARBA" id="ARBA00023136"/>
    </source>
</evidence>